<feature type="compositionally biased region" description="Polar residues" evidence="1">
    <location>
        <begin position="28"/>
        <end position="40"/>
    </location>
</feature>
<feature type="domain" description="Glycerophosphoryl diester phosphodiesterase membrane" evidence="3">
    <location>
        <begin position="280"/>
        <end position="402"/>
    </location>
</feature>
<evidence type="ECO:0000259" key="3">
    <source>
        <dbReference type="Pfam" id="PF10110"/>
    </source>
</evidence>
<name>A0ABY5YND2_9MICC</name>
<evidence type="ECO:0000256" key="1">
    <source>
        <dbReference type="SAM" id="MobiDB-lite"/>
    </source>
</evidence>
<feature type="transmembrane region" description="Helical" evidence="2">
    <location>
        <begin position="271"/>
        <end position="293"/>
    </location>
</feature>
<proteinExistence type="predicted"/>
<feature type="transmembrane region" description="Helical" evidence="2">
    <location>
        <begin position="324"/>
        <end position="345"/>
    </location>
</feature>
<feature type="compositionally biased region" description="Basic and acidic residues" evidence="1">
    <location>
        <begin position="1"/>
        <end position="20"/>
    </location>
</feature>
<gene>
    <name evidence="4" type="ORF">N2K95_11680</name>
</gene>
<evidence type="ECO:0000313" key="4">
    <source>
        <dbReference type="EMBL" id="UWX96320.1"/>
    </source>
</evidence>
<keyword evidence="2" id="KW-0812">Transmembrane</keyword>
<feature type="transmembrane region" description="Helical" evidence="2">
    <location>
        <begin position="237"/>
        <end position="265"/>
    </location>
</feature>
<organism evidence="4 5">
    <name type="scientific">Arthrobacter zhaoxinii</name>
    <dbReference type="NCBI Taxonomy" id="2964616"/>
    <lineage>
        <taxon>Bacteria</taxon>
        <taxon>Bacillati</taxon>
        <taxon>Actinomycetota</taxon>
        <taxon>Actinomycetes</taxon>
        <taxon>Micrococcales</taxon>
        <taxon>Micrococcaceae</taxon>
        <taxon>Arthrobacter</taxon>
    </lineage>
</organism>
<dbReference type="EMBL" id="CP104275">
    <property type="protein sequence ID" value="UWX96320.1"/>
    <property type="molecule type" value="Genomic_DNA"/>
</dbReference>
<dbReference type="InterPro" id="IPR018476">
    <property type="entry name" value="GlyceroP-diester-Pdiesterase_M"/>
</dbReference>
<keyword evidence="5" id="KW-1185">Reference proteome</keyword>
<evidence type="ECO:0000313" key="5">
    <source>
        <dbReference type="Proteomes" id="UP001059859"/>
    </source>
</evidence>
<feature type="region of interest" description="Disordered" evidence="1">
    <location>
        <begin position="1"/>
        <end position="115"/>
    </location>
</feature>
<feature type="compositionally biased region" description="Pro residues" evidence="1">
    <location>
        <begin position="49"/>
        <end position="67"/>
    </location>
</feature>
<dbReference type="RefSeq" id="WP_260651690.1">
    <property type="nucleotide sequence ID" value="NZ_CP104275.1"/>
</dbReference>
<dbReference type="Pfam" id="PF10110">
    <property type="entry name" value="GPDPase_memb"/>
    <property type="match status" value="1"/>
</dbReference>
<feature type="compositionally biased region" description="Polar residues" evidence="1">
    <location>
        <begin position="74"/>
        <end position="93"/>
    </location>
</feature>
<dbReference type="Proteomes" id="UP001059859">
    <property type="component" value="Chromosome"/>
</dbReference>
<feature type="compositionally biased region" description="Pro residues" evidence="1">
    <location>
        <begin position="103"/>
        <end position="115"/>
    </location>
</feature>
<feature type="transmembrane region" description="Helical" evidence="2">
    <location>
        <begin position="188"/>
        <end position="216"/>
    </location>
</feature>
<keyword evidence="2" id="KW-1133">Transmembrane helix</keyword>
<keyword evidence="2" id="KW-0472">Membrane</keyword>
<accession>A0ABY5YND2</accession>
<feature type="transmembrane region" description="Helical" evidence="2">
    <location>
        <begin position="365"/>
        <end position="396"/>
    </location>
</feature>
<protein>
    <recommendedName>
        <fullName evidence="3">Glycerophosphoryl diester phosphodiesterase membrane domain-containing protein</fullName>
    </recommendedName>
</protein>
<evidence type="ECO:0000256" key="2">
    <source>
        <dbReference type="SAM" id="Phobius"/>
    </source>
</evidence>
<reference evidence="4" key="1">
    <citation type="submission" date="2022-09" db="EMBL/GenBank/DDBJ databases">
        <title>Novel species in genus Arthrobacter.</title>
        <authorList>
            <person name="Liu Y."/>
        </authorList>
    </citation>
    <scope>NUCLEOTIDE SEQUENCE</scope>
    <source>
        <strain evidence="4">Zg-Y815</strain>
    </source>
</reference>
<sequence length="444" mass="45756">MSEEEHSGREHTGREHRNDGAGEPAPGSTGQQWNQASGSGPWSPADGQPGPPPPGPQQPVPPPPGIPRPGTNPWAQQGNPWGQQPAAQGSAWGQPNPYSGGTVPPPGYTPPPKPGVIPLRPLGLGEIMDGAFQACRRNALAAFGNAFVVQAVITLLIVVLGVGLVASFEGWLQSGASSGEVTGPLVGMAVGSVSTLGGLSLAGVLIVQGLLVLPVARSALNLNTRFGQVWQLARGSLGPLAGLALLMLAGAAAGVTVLVLLGYLILDAFQAMGLIVVIPAFFAVIAAAAWVSVKLSLAPAALVLEGIGVFPAVRRSWQLTKGNWWRTFGILALTSLTVNVLSQILSVPLTFGISALTVVDNVAVTVLSVVLLFAVSLLVAALTCAFQSAVTALLYIDLRIRREGFDLALMKDQENPQITDPGFLPGRKAVPVVHGPYGPPAGTQ</sequence>
<feature type="transmembrane region" description="Helical" evidence="2">
    <location>
        <begin position="146"/>
        <end position="168"/>
    </location>
</feature>